<evidence type="ECO:0000313" key="2">
    <source>
        <dbReference type="EMBL" id="KPU78899.1"/>
    </source>
</evidence>
<sequence>MEALSLINLPIEVLDLIFQDLQLSDKLSLAQSHTNLQGAFNLNIKNKYEHIDPRVLPVQYWSTVLPLCGHKILKVDELFEPNDHVPIRLIDRHCLNLESIQLNVKNRNIKDIISLLRNRKTLRSVHLYFYGDCKSTEQIMYALKGLPQLNNLLLYGIEENQVPHVQDLESLEFLSLSMNRKCGSSNIFEICSRLKFLQTLYISNFNIPLKKTAPQDLDFPNLETLDICYCNISTELPHFSKLKNTQTRWRLWK</sequence>
<keyword evidence="3" id="KW-1185">Reference proteome</keyword>
<dbReference type="SUPFAM" id="SSF52047">
    <property type="entry name" value="RNI-like"/>
    <property type="match status" value="1"/>
</dbReference>
<protein>
    <recommendedName>
        <fullName evidence="1">F-box domain-containing protein</fullName>
    </recommendedName>
</protein>
<dbReference type="OrthoDB" id="7862491at2759"/>
<dbReference type="InterPro" id="IPR032675">
    <property type="entry name" value="LRR_dom_sf"/>
</dbReference>
<dbReference type="InParanoid" id="A0A0P8YIT2"/>
<dbReference type="AlphaFoldDB" id="A0A0P8YIT2"/>
<dbReference type="PROSITE" id="PS50181">
    <property type="entry name" value="FBOX"/>
    <property type="match status" value="1"/>
</dbReference>
<name>A0A0P8YIT2_DROAN</name>
<dbReference type="EMBL" id="CH902618">
    <property type="protein sequence ID" value="KPU78899.1"/>
    <property type="molecule type" value="Genomic_DNA"/>
</dbReference>
<dbReference type="InterPro" id="IPR001810">
    <property type="entry name" value="F-box_dom"/>
</dbReference>
<gene>
    <name evidence="2" type="primary">Dana\GF27345</name>
    <name evidence="2" type="ORF">GF27345</name>
</gene>
<organism evidence="2 3">
    <name type="scientific">Drosophila ananassae</name>
    <name type="common">Fruit fly</name>
    <dbReference type="NCBI Taxonomy" id="7217"/>
    <lineage>
        <taxon>Eukaryota</taxon>
        <taxon>Metazoa</taxon>
        <taxon>Ecdysozoa</taxon>
        <taxon>Arthropoda</taxon>
        <taxon>Hexapoda</taxon>
        <taxon>Insecta</taxon>
        <taxon>Pterygota</taxon>
        <taxon>Neoptera</taxon>
        <taxon>Endopterygota</taxon>
        <taxon>Diptera</taxon>
        <taxon>Brachycera</taxon>
        <taxon>Muscomorpha</taxon>
        <taxon>Ephydroidea</taxon>
        <taxon>Drosophilidae</taxon>
        <taxon>Drosophila</taxon>
        <taxon>Sophophora</taxon>
    </lineage>
</organism>
<evidence type="ECO:0000259" key="1">
    <source>
        <dbReference type="PROSITE" id="PS50181"/>
    </source>
</evidence>
<feature type="domain" description="F-box" evidence="1">
    <location>
        <begin position="3"/>
        <end position="51"/>
    </location>
</feature>
<accession>A0A0P8YIT2</accession>
<reference evidence="2 3" key="1">
    <citation type="journal article" date="2007" name="Nature">
        <title>Evolution of genes and genomes on the Drosophila phylogeny.</title>
        <authorList>
            <consortium name="Drosophila 12 Genomes Consortium"/>
            <person name="Clark A.G."/>
            <person name="Eisen M.B."/>
            <person name="Smith D.R."/>
            <person name="Bergman C.M."/>
            <person name="Oliver B."/>
            <person name="Markow T.A."/>
            <person name="Kaufman T.C."/>
            <person name="Kellis M."/>
            <person name="Gelbart W."/>
            <person name="Iyer V.N."/>
            <person name="Pollard D.A."/>
            <person name="Sackton T.B."/>
            <person name="Larracuente A.M."/>
            <person name="Singh N.D."/>
            <person name="Abad J.P."/>
            <person name="Abt D.N."/>
            <person name="Adryan B."/>
            <person name="Aguade M."/>
            <person name="Akashi H."/>
            <person name="Anderson W.W."/>
            <person name="Aquadro C.F."/>
            <person name="Ardell D.H."/>
            <person name="Arguello R."/>
            <person name="Artieri C.G."/>
            <person name="Barbash D.A."/>
            <person name="Barker D."/>
            <person name="Barsanti P."/>
            <person name="Batterham P."/>
            <person name="Batzoglou S."/>
            <person name="Begun D."/>
            <person name="Bhutkar A."/>
            <person name="Blanco E."/>
            <person name="Bosak S.A."/>
            <person name="Bradley R.K."/>
            <person name="Brand A.D."/>
            <person name="Brent M.R."/>
            <person name="Brooks A.N."/>
            <person name="Brown R.H."/>
            <person name="Butlin R.K."/>
            <person name="Caggese C."/>
            <person name="Calvi B.R."/>
            <person name="Bernardo de Carvalho A."/>
            <person name="Caspi A."/>
            <person name="Castrezana S."/>
            <person name="Celniker S.E."/>
            <person name="Chang J.L."/>
            <person name="Chapple C."/>
            <person name="Chatterji S."/>
            <person name="Chinwalla A."/>
            <person name="Civetta A."/>
            <person name="Clifton S.W."/>
            <person name="Comeron J.M."/>
            <person name="Costello J.C."/>
            <person name="Coyne J.A."/>
            <person name="Daub J."/>
            <person name="David R.G."/>
            <person name="Delcher A.L."/>
            <person name="Delehaunty K."/>
            <person name="Do C.B."/>
            <person name="Ebling H."/>
            <person name="Edwards K."/>
            <person name="Eickbush T."/>
            <person name="Evans J.D."/>
            <person name="Filipski A."/>
            <person name="Findeiss S."/>
            <person name="Freyhult E."/>
            <person name="Fulton L."/>
            <person name="Fulton R."/>
            <person name="Garcia A.C."/>
            <person name="Gardiner A."/>
            <person name="Garfield D.A."/>
            <person name="Garvin B.E."/>
            <person name="Gibson G."/>
            <person name="Gilbert D."/>
            <person name="Gnerre S."/>
            <person name="Godfrey J."/>
            <person name="Good R."/>
            <person name="Gotea V."/>
            <person name="Gravely B."/>
            <person name="Greenberg A.J."/>
            <person name="Griffiths-Jones S."/>
            <person name="Gross S."/>
            <person name="Guigo R."/>
            <person name="Gustafson E.A."/>
            <person name="Haerty W."/>
            <person name="Hahn M.W."/>
            <person name="Halligan D.L."/>
            <person name="Halpern A.L."/>
            <person name="Halter G.M."/>
            <person name="Han M.V."/>
            <person name="Heger A."/>
            <person name="Hillier L."/>
            <person name="Hinrichs A.S."/>
            <person name="Holmes I."/>
            <person name="Hoskins R.A."/>
            <person name="Hubisz M.J."/>
            <person name="Hultmark D."/>
            <person name="Huntley M.A."/>
            <person name="Jaffe D.B."/>
            <person name="Jagadeeshan S."/>
            <person name="Jeck W.R."/>
            <person name="Johnson J."/>
            <person name="Jones C.D."/>
            <person name="Jordan W.C."/>
            <person name="Karpen G.H."/>
            <person name="Kataoka E."/>
            <person name="Keightley P.D."/>
            <person name="Kheradpour P."/>
            <person name="Kirkness E.F."/>
            <person name="Koerich L.B."/>
            <person name="Kristiansen K."/>
            <person name="Kudrna D."/>
            <person name="Kulathinal R.J."/>
            <person name="Kumar S."/>
            <person name="Kwok R."/>
            <person name="Lander E."/>
            <person name="Langley C.H."/>
            <person name="Lapoint R."/>
            <person name="Lazzaro B.P."/>
            <person name="Lee S.J."/>
            <person name="Levesque L."/>
            <person name="Li R."/>
            <person name="Lin C.F."/>
            <person name="Lin M.F."/>
            <person name="Lindblad-Toh K."/>
            <person name="Llopart A."/>
            <person name="Long M."/>
            <person name="Low L."/>
            <person name="Lozovsky E."/>
            <person name="Lu J."/>
            <person name="Luo M."/>
            <person name="Machado C.A."/>
            <person name="Makalowski W."/>
            <person name="Marzo M."/>
            <person name="Matsuda M."/>
            <person name="Matzkin L."/>
            <person name="McAllister B."/>
            <person name="McBride C.S."/>
            <person name="McKernan B."/>
            <person name="McKernan K."/>
            <person name="Mendez-Lago M."/>
            <person name="Minx P."/>
            <person name="Mollenhauer M.U."/>
            <person name="Montooth K."/>
            <person name="Mount S.M."/>
            <person name="Mu X."/>
            <person name="Myers E."/>
            <person name="Negre B."/>
            <person name="Newfeld S."/>
            <person name="Nielsen R."/>
            <person name="Noor M.A."/>
            <person name="O'Grady P."/>
            <person name="Pachter L."/>
            <person name="Papaceit M."/>
            <person name="Parisi M.J."/>
            <person name="Parisi M."/>
            <person name="Parts L."/>
            <person name="Pedersen J.S."/>
            <person name="Pesole G."/>
            <person name="Phillippy A.M."/>
            <person name="Ponting C.P."/>
            <person name="Pop M."/>
            <person name="Porcelli D."/>
            <person name="Powell J.R."/>
            <person name="Prohaska S."/>
            <person name="Pruitt K."/>
            <person name="Puig M."/>
            <person name="Quesneville H."/>
            <person name="Ram K.R."/>
            <person name="Rand D."/>
            <person name="Rasmussen M.D."/>
            <person name="Reed L.K."/>
            <person name="Reenan R."/>
            <person name="Reily A."/>
            <person name="Remington K.A."/>
            <person name="Rieger T.T."/>
            <person name="Ritchie M.G."/>
            <person name="Robin C."/>
            <person name="Rogers Y.H."/>
            <person name="Rohde C."/>
            <person name="Rozas J."/>
            <person name="Rubenfield M.J."/>
            <person name="Ruiz A."/>
            <person name="Russo S."/>
            <person name="Salzberg S.L."/>
            <person name="Sanchez-Gracia A."/>
            <person name="Saranga D.J."/>
            <person name="Sato H."/>
            <person name="Schaeffer S.W."/>
            <person name="Schatz M.C."/>
            <person name="Schlenke T."/>
            <person name="Schwartz R."/>
            <person name="Segarra C."/>
            <person name="Singh R.S."/>
            <person name="Sirot L."/>
            <person name="Sirota M."/>
            <person name="Sisneros N.B."/>
            <person name="Smith C.D."/>
            <person name="Smith T.F."/>
            <person name="Spieth J."/>
            <person name="Stage D.E."/>
            <person name="Stark A."/>
            <person name="Stephan W."/>
            <person name="Strausberg R.L."/>
            <person name="Strempel S."/>
            <person name="Sturgill D."/>
            <person name="Sutton G."/>
            <person name="Sutton G.G."/>
            <person name="Tao W."/>
            <person name="Teichmann S."/>
            <person name="Tobari Y.N."/>
            <person name="Tomimura Y."/>
            <person name="Tsolas J.M."/>
            <person name="Valente V.L."/>
            <person name="Venter E."/>
            <person name="Venter J.C."/>
            <person name="Vicario S."/>
            <person name="Vieira F.G."/>
            <person name="Vilella A.J."/>
            <person name="Villasante A."/>
            <person name="Walenz B."/>
            <person name="Wang J."/>
            <person name="Wasserman M."/>
            <person name="Watts T."/>
            <person name="Wilson D."/>
            <person name="Wilson R.K."/>
            <person name="Wing R.A."/>
            <person name="Wolfner M.F."/>
            <person name="Wong A."/>
            <person name="Wong G.K."/>
            <person name="Wu C.I."/>
            <person name="Wu G."/>
            <person name="Yamamoto D."/>
            <person name="Yang H.P."/>
            <person name="Yang S.P."/>
            <person name="Yorke J.A."/>
            <person name="Yoshida K."/>
            <person name="Zdobnov E."/>
            <person name="Zhang P."/>
            <person name="Zhang Y."/>
            <person name="Zimin A.V."/>
            <person name="Baldwin J."/>
            <person name="Abdouelleil A."/>
            <person name="Abdulkadir J."/>
            <person name="Abebe A."/>
            <person name="Abera B."/>
            <person name="Abreu J."/>
            <person name="Acer S.C."/>
            <person name="Aftuck L."/>
            <person name="Alexander A."/>
            <person name="An P."/>
            <person name="Anderson E."/>
            <person name="Anderson S."/>
            <person name="Arachi H."/>
            <person name="Azer M."/>
            <person name="Bachantsang P."/>
            <person name="Barry A."/>
            <person name="Bayul T."/>
            <person name="Berlin A."/>
            <person name="Bessette D."/>
            <person name="Bloom T."/>
            <person name="Blye J."/>
            <person name="Boguslavskiy L."/>
            <person name="Bonnet C."/>
            <person name="Boukhgalter B."/>
            <person name="Bourzgui I."/>
            <person name="Brown A."/>
            <person name="Cahill P."/>
            <person name="Channer S."/>
            <person name="Cheshatsang Y."/>
            <person name="Chuda L."/>
            <person name="Citroen M."/>
            <person name="Collymore A."/>
            <person name="Cooke P."/>
            <person name="Costello M."/>
            <person name="D'Aco K."/>
            <person name="Daza R."/>
            <person name="De Haan G."/>
            <person name="DeGray S."/>
            <person name="DeMaso C."/>
            <person name="Dhargay N."/>
            <person name="Dooley K."/>
            <person name="Dooley E."/>
            <person name="Doricent M."/>
            <person name="Dorje P."/>
            <person name="Dorjee K."/>
            <person name="Dupes A."/>
            <person name="Elong R."/>
            <person name="Falk J."/>
            <person name="Farina A."/>
            <person name="Faro S."/>
            <person name="Ferguson D."/>
            <person name="Fisher S."/>
            <person name="Foley C.D."/>
            <person name="Franke A."/>
            <person name="Friedrich D."/>
            <person name="Gadbois L."/>
            <person name="Gearin G."/>
            <person name="Gearin C.R."/>
            <person name="Giannoukos G."/>
            <person name="Goode T."/>
            <person name="Graham J."/>
            <person name="Grandbois E."/>
            <person name="Grewal S."/>
            <person name="Gyaltsen K."/>
            <person name="Hafez N."/>
            <person name="Hagos B."/>
            <person name="Hall J."/>
            <person name="Henson C."/>
            <person name="Hollinger A."/>
            <person name="Honan T."/>
            <person name="Huard M.D."/>
            <person name="Hughes L."/>
            <person name="Hurhula B."/>
            <person name="Husby M.E."/>
            <person name="Kamat A."/>
            <person name="Kanga B."/>
            <person name="Kashin S."/>
            <person name="Khazanovich D."/>
            <person name="Kisner P."/>
            <person name="Lance K."/>
            <person name="Lara M."/>
            <person name="Lee W."/>
            <person name="Lennon N."/>
            <person name="Letendre F."/>
            <person name="LeVine R."/>
            <person name="Lipovsky A."/>
            <person name="Liu X."/>
            <person name="Liu J."/>
            <person name="Liu S."/>
            <person name="Lokyitsang T."/>
            <person name="Lokyitsang Y."/>
            <person name="Lubonja R."/>
            <person name="Lui A."/>
            <person name="MacDonald P."/>
            <person name="Magnisalis V."/>
            <person name="Maru K."/>
            <person name="Matthews C."/>
            <person name="McCusker W."/>
            <person name="McDonough S."/>
            <person name="Mehta T."/>
            <person name="Meldrim J."/>
            <person name="Meneus L."/>
            <person name="Mihai O."/>
            <person name="Mihalev A."/>
            <person name="Mihova T."/>
            <person name="Mittelman R."/>
            <person name="Mlenga V."/>
            <person name="Montmayeur A."/>
            <person name="Mulrain L."/>
            <person name="Navidi A."/>
            <person name="Naylor J."/>
            <person name="Negash T."/>
            <person name="Nguyen T."/>
            <person name="Nguyen N."/>
            <person name="Nicol R."/>
            <person name="Norbu C."/>
            <person name="Norbu N."/>
            <person name="Novod N."/>
            <person name="O'Neill B."/>
            <person name="Osman S."/>
            <person name="Markiewicz E."/>
            <person name="Oyono O.L."/>
            <person name="Patti C."/>
            <person name="Phunkhang P."/>
            <person name="Pierre F."/>
            <person name="Priest M."/>
            <person name="Raghuraman S."/>
            <person name="Rege F."/>
            <person name="Reyes R."/>
            <person name="Rise C."/>
            <person name="Rogov P."/>
            <person name="Ross K."/>
            <person name="Ryan E."/>
            <person name="Settipalli S."/>
            <person name="Shea T."/>
            <person name="Sherpa N."/>
            <person name="Shi L."/>
            <person name="Shih D."/>
            <person name="Sparrow T."/>
            <person name="Spaulding J."/>
            <person name="Stalker J."/>
            <person name="Stange-Thomann N."/>
            <person name="Stavropoulos S."/>
            <person name="Stone C."/>
            <person name="Strader C."/>
            <person name="Tesfaye S."/>
            <person name="Thomson T."/>
            <person name="Thoulutsang Y."/>
            <person name="Thoulutsang D."/>
            <person name="Topham K."/>
            <person name="Topping I."/>
            <person name="Tsamla T."/>
            <person name="Vassiliev H."/>
            <person name="Vo A."/>
            <person name="Wangchuk T."/>
            <person name="Wangdi T."/>
            <person name="Weiand M."/>
            <person name="Wilkinson J."/>
            <person name="Wilson A."/>
            <person name="Yadav S."/>
            <person name="Young G."/>
            <person name="Yu Q."/>
            <person name="Zembek L."/>
            <person name="Zhong D."/>
            <person name="Zimmer A."/>
            <person name="Zwirko Z."/>
            <person name="Jaffe D.B."/>
            <person name="Alvarez P."/>
            <person name="Brockman W."/>
            <person name="Butler J."/>
            <person name="Chin C."/>
            <person name="Gnerre S."/>
            <person name="Grabherr M."/>
            <person name="Kleber M."/>
            <person name="Mauceli E."/>
            <person name="MacCallum I."/>
        </authorList>
    </citation>
    <scope>NUCLEOTIDE SEQUENCE [LARGE SCALE GENOMIC DNA]</scope>
    <source>
        <strain evidence="3">Tucson 14024-0371.13</strain>
    </source>
</reference>
<evidence type="ECO:0000313" key="3">
    <source>
        <dbReference type="Proteomes" id="UP000007801"/>
    </source>
</evidence>
<proteinExistence type="predicted"/>
<dbReference type="Proteomes" id="UP000007801">
    <property type="component" value="Unassembled WGS sequence"/>
</dbReference>
<dbReference type="Gene3D" id="3.80.10.10">
    <property type="entry name" value="Ribonuclease Inhibitor"/>
    <property type="match status" value="1"/>
</dbReference>